<sequence length="53" mass="5673">MPRTSSPRASPRVAPPCRAGIMGRPCHHGRHRLAGQPGSTPPPHAHSLPQQHT</sequence>
<name>A0A0A9C642_ARUDO</name>
<evidence type="ECO:0000313" key="2">
    <source>
        <dbReference type="EMBL" id="JAD71759.1"/>
    </source>
</evidence>
<proteinExistence type="predicted"/>
<accession>A0A0A9C642</accession>
<protein>
    <submittedName>
        <fullName evidence="2">Uncharacterized protein</fullName>
    </submittedName>
</protein>
<evidence type="ECO:0000256" key="1">
    <source>
        <dbReference type="SAM" id="MobiDB-lite"/>
    </source>
</evidence>
<dbReference type="EMBL" id="GBRH01226136">
    <property type="protein sequence ID" value="JAD71759.1"/>
    <property type="molecule type" value="Transcribed_RNA"/>
</dbReference>
<feature type="region of interest" description="Disordered" evidence="1">
    <location>
        <begin position="1"/>
        <end position="53"/>
    </location>
</feature>
<feature type="compositionally biased region" description="Low complexity" evidence="1">
    <location>
        <begin position="1"/>
        <end position="19"/>
    </location>
</feature>
<reference evidence="2" key="2">
    <citation type="journal article" date="2015" name="Data Brief">
        <title>Shoot transcriptome of the giant reed, Arundo donax.</title>
        <authorList>
            <person name="Barrero R.A."/>
            <person name="Guerrero F.D."/>
            <person name="Moolhuijzen P."/>
            <person name="Goolsby J.A."/>
            <person name="Tidwell J."/>
            <person name="Bellgard S.E."/>
            <person name="Bellgard M.I."/>
        </authorList>
    </citation>
    <scope>NUCLEOTIDE SEQUENCE</scope>
    <source>
        <tissue evidence="2">Shoot tissue taken approximately 20 cm above the soil surface</tissue>
    </source>
</reference>
<dbReference type="AlphaFoldDB" id="A0A0A9C642"/>
<organism evidence="2">
    <name type="scientific">Arundo donax</name>
    <name type="common">Giant reed</name>
    <name type="synonym">Donax arundinaceus</name>
    <dbReference type="NCBI Taxonomy" id="35708"/>
    <lineage>
        <taxon>Eukaryota</taxon>
        <taxon>Viridiplantae</taxon>
        <taxon>Streptophyta</taxon>
        <taxon>Embryophyta</taxon>
        <taxon>Tracheophyta</taxon>
        <taxon>Spermatophyta</taxon>
        <taxon>Magnoliopsida</taxon>
        <taxon>Liliopsida</taxon>
        <taxon>Poales</taxon>
        <taxon>Poaceae</taxon>
        <taxon>PACMAD clade</taxon>
        <taxon>Arundinoideae</taxon>
        <taxon>Arundineae</taxon>
        <taxon>Arundo</taxon>
    </lineage>
</organism>
<reference evidence="2" key="1">
    <citation type="submission" date="2014-09" db="EMBL/GenBank/DDBJ databases">
        <authorList>
            <person name="Magalhaes I.L.F."/>
            <person name="Oliveira U."/>
            <person name="Santos F.R."/>
            <person name="Vidigal T.H.D.A."/>
            <person name="Brescovit A.D."/>
            <person name="Santos A.J."/>
        </authorList>
    </citation>
    <scope>NUCLEOTIDE SEQUENCE</scope>
    <source>
        <tissue evidence="2">Shoot tissue taken approximately 20 cm above the soil surface</tissue>
    </source>
</reference>